<sequence length="323" mass="34229" precursor="true">MRVRPLFLLTATAAVALVVAAGCEAKVQAKGYNLPVYVTPDRGLRPQAPPQPAELMLEAVKPAQPEQQPAGAGSIGLQARVQQATDEAAASGAALSVAILDRKTHQLISTGNTQVIGTASVAKLFIADDLLLHESEGKAALSADDRQALDIMLQSSDDGAAERFWAQGGANAIVTAVAARYGLTSTTPPSDGRWWNTMSSMTDLIRYYEMLLDGSGGLPADKAKVIVDDLARSTPNGLDGYPQRFGIPDGLYAEPVAVKQGWMCCIGSDWMHLSTGVIGADRRYIMAVQSLQPSDDATARETITRAVKTIFPEGRIDPLGRGL</sequence>
<keyword evidence="3" id="KW-1185">Reference proteome</keyword>
<feature type="chain" id="PRO_5039231142" evidence="1">
    <location>
        <begin position="21"/>
        <end position="323"/>
    </location>
</feature>
<feature type="signal peptide" evidence="1">
    <location>
        <begin position="1"/>
        <end position="20"/>
    </location>
</feature>
<evidence type="ECO:0000256" key="1">
    <source>
        <dbReference type="SAM" id="SignalP"/>
    </source>
</evidence>
<proteinExistence type="predicted"/>
<dbReference type="AlphaFoldDB" id="A0A0U1DU98"/>
<evidence type="ECO:0000313" key="3">
    <source>
        <dbReference type="Proteomes" id="UP000199601"/>
    </source>
</evidence>
<organism evidence="2 3">
    <name type="scientific">Mycobacterium europaeum</name>
    <dbReference type="NCBI Taxonomy" id="761804"/>
    <lineage>
        <taxon>Bacteria</taxon>
        <taxon>Bacillati</taxon>
        <taxon>Actinomycetota</taxon>
        <taxon>Actinomycetes</taxon>
        <taxon>Mycobacteriales</taxon>
        <taxon>Mycobacteriaceae</taxon>
        <taxon>Mycobacterium</taxon>
        <taxon>Mycobacterium simiae complex</taxon>
    </lineage>
</organism>
<gene>
    <name evidence="2" type="ORF">BN000_05167</name>
</gene>
<name>A0A0U1DU98_9MYCO</name>
<dbReference type="InterPro" id="IPR012338">
    <property type="entry name" value="Beta-lactam/transpept-like"/>
</dbReference>
<evidence type="ECO:0000313" key="2">
    <source>
        <dbReference type="EMBL" id="CQD21205.1"/>
    </source>
</evidence>
<accession>A0A0U1DU98</accession>
<dbReference type="PROSITE" id="PS51257">
    <property type="entry name" value="PROKAR_LIPOPROTEIN"/>
    <property type="match status" value="1"/>
</dbReference>
<dbReference type="Gene3D" id="3.40.710.10">
    <property type="entry name" value="DD-peptidase/beta-lactamase superfamily"/>
    <property type="match status" value="1"/>
</dbReference>
<dbReference type="SUPFAM" id="SSF56601">
    <property type="entry name" value="beta-lactamase/transpeptidase-like"/>
    <property type="match status" value="1"/>
</dbReference>
<reference evidence="3" key="1">
    <citation type="submission" date="2015-03" db="EMBL/GenBank/DDBJ databases">
        <authorList>
            <person name="Urmite Genomes"/>
        </authorList>
    </citation>
    <scope>NUCLEOTIDE SEQUENCE [LARGE SCALE GENOMIC DNA]</scope>
    <source>
        <strain evidence="3">CSUR P1344</strain>
    </source>
</reference>
<dbReference type="Proteomes" id="UP000199601">
    <property type="component" value="Unassembled WGS sequence"/>
</dbReference>
<protein>
    <submittedName>
        <fullName evidence="2">LppW protein</fullName>
    </submittedName>
</protein>
<keyword evidence="1" id="KW-0732">Signal</keyword>
<dbReference type="RefSeq" id="WP_090423007.1">
    <property type="nucleotide sequence ID" value="NZ_CTEC01000002.1"/>
</dbReference>
<dbReference type="EMBL" id="CTEC01000002">
    <property type="protein sequence ID" value="CQD21205.1"/>
    <property type="molecule type" value="Genomic_DNA"/>
</dbReference>